<keyword evidence="4" id="KW-1185">Reference proteome</keyword>
<keyword evidence="2" id="KW-0472">Membrane</keyword>
<feature type="transmembrane region" description="Helical" evidence="2">
    <location>
        <begin position="59"/>
        <end position="78"/>
    </location>
</feature>
<dbReference type="Pfam" id="PF10939">
    <property type="entry name" value="DUF2631"/>
    <property type="match status" value="1"/>
</dbReference>
<protein>
    <submittedName>
        <fullName evidence="3">DUF2631 domain-containing protein</fullName>
    </submittedName>
</protein>
<dbReference type="Proteomes" id="UP001596302">
    <property type="component" value="Unassembled WGS sequence"/>
</dbReference>
<evidence type="ECO:0000256" key="2">
    <source>
        <dbReference type="SAM" id="Phobius"/>
    </source>
</evidence>
<dbReference type="RefSeq" id="WP_379585316.1">
    <property type="nucleotide sequence ID" value="NZ_JBHSQW010000028.1"/>
</dbReference>
<evidence type="ECO:0000313" key="4">
    <source>
        <dbReference type="Proteomes" id="UP001596302"/>
    </source>
</evidence>
<sequence length="86" mass="9433">MASNSRELAKRPQVDPMDEPSAEWGWHGGFPKGTVIAGIVCAILLPLMLIGHPVSVTEIAWMVIPALVIVVGLISNALRKRHAWRR</sequence>
<feature type="region of interest" description="Disordered" evidence="1">
    <location>
        <begin position="1"/>
        <end position="20"/>
    </location>
</feature>
<dbReference type="InterPro" id="IPR024341">
    <property type="entry name" value="DUF2631"/>
</dbReference>
<gene>
    <name evidence="3" type="ORF">ACFQE5_13850</name>
</gene>
<comment type="caution">
    <text evidence="3">The sequence shown here is derived from an EMBL/GenBank/DDBJ whole genome shotgun (WGS) entry which is preliminary data.</text>
</comment>
<proteinExistence type="predicted"/>
<name>A0ABW1J3P1_9PSEU</name>
<accession>A0ABW1J3P1</accession>
<keyword evidence="2" id="KW-1133">Transmembrane helix</keyword>
<dbReference type="EMBL" id="JBHSQW010000028">
    <property type="protein sequence ID" value="MFC5995297.1"/>
    <property type="molecule type" value="Genomic_DNA"/>
</dbReference>
<feature type="transmembrane region" description="Helical" evidence="2">
    <location>
        <begin position="34"/>
        <end position="53"/>
    </location>
</feature>
<reference evidence="4" key="1">
    <citation type="journal article" date="2019" name="Int. J. Syst. Evol. Microbiol.">
        <title>The Global Catalogue of Microorganisms (GCM) 10K type strain sequencing project: providing services to taxonomists for standard genome sequencing and annotation.</title>
        <authorList>
            <consortium name="The Broad Institute Genomics Platform"/>
            <consortium name="The Broad Institute Genome Sequencing Center for Infectious Disease"/>
            <person name="Wu L."/>
            <person name="Ma J."/>
        </authorList>
    </citation>
    <scope>NUCLEOTIDE SEQUENCE [LARGE SCALE GENOMIC DNA]</scope>
    <source>
        <strain evidence="4">CCM 8391</strain>
    </source>
</reference>
<evidence type="ECO:0000313" key="3">
    <source>
        <dbReference type="EMBL" id="MFC5995297.1"/>
    </source>
</evidence>
<organism evidence="3 4">
    <name type="scientific">Pseudonocardia hispaniensis</name>
    <dbReference type="NCBI Taxonomy" id="904933"/>
    <lineage>
        <taxon>Bacteria</taxon>
        <taxon>Bacillati</taxon>
        <taxon>Actinomycetota</taxon>
        <taxon>Actinomycetes</taxon>
        <taxon>Pseudonocardiales</taxon>
        <taxon>Pseudonocardiaceae</taxon>
        <taxon>Pseudonocardia</taxon>
    </lineage>
</organism>
<evidence type="ECO:0000256" key="1">
    <source>
        <dbReference type="SAM" id="MobiDB-lite"/>
    </source>
</evidence>
<keyword evidence="2" id="KW-0812">Transmembrane</keyword>